<evidence type="ECO:0000256" key="1">
    <source>
        <dbReference type="ARBA" id="ARBA00022801"/>
    </source>
</evidence>
<dbReference type="EMBL" id="ML978201">
    <property type="protein sequence ID" value="KAF2029369.1"/>
    <property type="molecule type" value="Genomic_DNA"/>
</dbReference>
<gene>
    <name evidence="3" type="ORF">EK21DRAFT_101151</name>
</gene>
<evidence type="ECO:0000259" key="2">
    <source>
        <dbReference type="PROSITE" id="PS50263"/>
    </source>
</evidence>
<dbReference type="OrthoDB" id="10250282at2759"/>
<keyword evidence="4" id="KW-1185">Reference proteome</keyword>
<evidence type="ECO:0000313" key="3">
    <source>
        <dbReference type="EMBL" id="KAF2029369.1"/>
    </source>
</evidence>
<sequence>MPLAAIGQIRSSANIPHNLTQAQTLIQRASHAGASALFLPEASDYIGPSSLCKSVETSEFVMGLRQSAQKYKIPIHVGIHEPASAGKVKNTLIWIDEKGEITQRYQKLHLFDVDIENGPKLKESDTVERGKDLLDPFDTPVGKVGSLICFDVRFPEPALALRSRGAHIITYPSAFTTPTGKAGHWEMLLRARAIETQSYVVAAAQVGVHDEEGKRRSYGHSMIVDPWGKVVAELRGDDGEKWEDECEIAVTEIDTEYVGKIRREVPLIRRTDVYPEIA</sequence>
<dbReference type="Pfam" id="PF00795">
    <property type="entry name" value="CN_hydrolase"/>
    <property type="match status" value="1"/>
</dbReference>
<dbReference type="GO" id="GO:0016811">
    <property type="term" value="F:hydrolase activity, acting on carbon-nitrogen (but not peptide) bonds, in linear amides"/>
    <property type="evidence" value="ECO:0007669"/>
    <property type="project" value="InterPro"/>
</dbReference>
<name>A0A9P4LMX8_9PLEO</name>
<protein>
    <submittedName>
        <fullName evidence="3">Carbon-nitrogen hydrolase</fullName>
    </submittedName>
</protein>
<keyword evidence="1 3" id="KW-0378">Hydrolase</keyword>
<dbReference type="PANTHER" id="PTHR23088:SF27">
    <property type="entry name" value="DEAMINATED GLUTATHIONE AMIDASE"/>
    <property type="match status" value="1"/>
</dbReference>
<accession>A0A9P4LMX8</accession>
<dbReference type="Gene3D" id="3.60.110.10">
    <property type="entry name" value="Carbon-nitrogen hydrolase"/>
    <property type="match status" value="1"/>
</dbReference>
<dbReference type="PANTHER" id="PTHR23088">
    <property type="entry name" value="NITRILASE-RELATED"/>
    <property type="match status" value="1"/>
</dbReference>
<dbReference type="PROSITE" id="PS50263">
    <property type="entry name" value="CN_HYDROLASE"/>
    <property type="match status" value="1"/>
</dbReference>
<proteinExistence type="predicted"/>
<dbReference type="SUPFAM" id="SSF56317">
    <property type="entry name" value="Carbon-nitrogen hydrolase"/>
    <property type="match status" value="1"/>
</dbReference>
<organism evidence="3 4">
    <name type="scientific">Setomelanomma holmii</name>
    <dbReference type="NCBI Taxonomy" id="210430"/>
    <lineage>
        <taxon>Eukaryota</taxon>
        <taxon>Fungi</taxon>
        <taxon>Dikarya</taxon>
        <taxon>Ascomycota</taxon>
        <taxon>Pezizomycotina</taxon>
        <taxon>Dothideomycetes</taxon>
        <taxon>Pleosporomycetidae</taxon>
        <taxon>Pleosporales</taxon>
        <taxon>Pleosporineae</taxon>
        <taxon>Phaeosphaeriaceae</taxon>
        <taxon>Setomelanomma</taxon>
    </lineage>
</organism>
<dbReference type="Proteomes" id="UP000799777">
    <property type="component" value="Unassembled WGS sequence"/>
</dbReference>
<evidence type="ECO:0000313" key="4">
    <source>
        <dbReference type="Proteomes" id="UP000799777"/>
    </source>
</evidence>
<comment type="caution">
    <text evidence="3">The sequence shown here is derived from an EMBL/GenBank/DDBJ whole genome shotgun (WGS) entry which is preliminary data.</text>
</comment>
<dbReference type="AlphaFoldDB" id="A0A9P4LMX8"/>
<feature type="domain" description="CN hydrolase" evidence="2">
    <location>
        <begin position="1"/>
        <end position="255"/>
    </location>
</feature>
<dbReference type="InterPro" id="IPR045254">
    <property type="entry name" value="Nit1/2_C-N_Hydrolase"/>
</dbReference>
<dbReference type="InterPro" id="IPR036526">
    <property type="entry name" value="C-N_Hydrolase_sf"/>
</dbReference>
<dbReference type="InterPro" id="IPR003010">
    <property type="entry name" value="C-N_Hydrolase"/>
</dbReference>
<dbReference type="CDD" id="cd07572">
    <property type="entry name" value="nit"/>
    <property type="match status" value="1"/>
</dbReference>
<reference evidence="3" key="1">
    <citation type="journal article" date="2020" name="Stud. Mycol.">
        <title>101 Dothideomycetes genomes: a test case for predicting lifestyles and emergence of pathogens.</title>
        <authorList>
            <person name="Haridas S."/>
            <person name="Albert R."/>
            <person name="Binder M."/>
            <person name="Bloem J."/>
            <person name="Labutti K."/>
            <person name="Salamov A."/>
            <person name="Andreopoulos B."/>
            <person name="Baker S."/>
            <person name="Barry K."/>
            <person name="Bills G."/>
            <person name="Bluhm B."/>
            <person name="Cannon C."/>
            <person name="Castanera R."/>
            <person name="Culley D."/>
            <person name="Daum C."/>
            <person name="Ezra D."/>
            <person name="Gonzalez J."/>
            <person name="Henrissat B."/>
            <person name="Kuo A."/>
            <person name="Liang C."/>
            <person name="Lipzen A."/>
            <person name="Lutzoni F."/>
            <person name="Magnuson J."/>
            <person name="Mondo S."/>
            <person name="Nolan M."/>
            <person name="Ohm R."/>
            <person name="Pangilinan J."/>
            <person name="Park H.-J."/>
            <person name="Ramirez L."/>
            <person name="Alfaro M."/>
            <person name="Sun H."/>
            <person name="Tritt A."/>
            <person name="Yoshinaga Y."/>
            <person name="Zwiers L.-H."/>
            <person name="Turgeon B."/>
            <person name="Goodwin S."/>
            <person name="Spatafora J."/>
            <person name="Crous P."/>
            <person name="Grigoriev I."/>
        </authorList>
    </citation>
    <scope>NUCLEOTIDE SEQUENCE</scope>
    <source>
        <strain evidence="3">CBS 110217</strain>
    </source>
</reference>